<gene>
    <name evidence="2" type="ORF">WJX75_008208</name>
</gene>
<sequence length="78" mass="8371">MESQDCSTGDGASSECHPLPQTTPTSTGGERTTLSHARNQVTLWMWSNRGSWEALEVCVLTGASPSKDLCSQTGTREL</sequence>
<evidence type="ECO:0000256" key="1">
    <source>
        <dbReference type="SAM" id="MobiDB-lite"/>
    </source>
</evidence>
<feature type="region of interest" description="Disordered" evidence="1">
    <location>
        <begin position="1"/>
        <end position="33"/>
    </location>
</feature>
<dbReference type="EMBL" id="JALJOT010000006">
    <property type="protein sequence ID" value="KAK9909840.1"/>
    <property type="molecule type" value="Genomic_DNA"/>
</dbReference>
<accession>A0ABR2YTB2</accession>
<evidence type="ECO:0000313" key="2">
    <source>
        <dbReference type="EMBL" id="KAK9909840.1"/>
    </source>
</evidence>
<reference evidence="2 3" key="1">
    <citation type="journal article" date="2024" name="Nat. Commun.">
        <title>Phylogenomics reveals the evolutionary origins of lichenization in chlorophyte algae.</title>
        <authorList>
            <person name="Puginier C."/>
            <person name="Libourel C."/>
            <person name="Otte J."/>
            <person name="Skaloud P."/>
            <person name="Haon M."/>
            <person name="Grisel S."/>
            <person name="Petersen M."/>
            <person name="Berrin J.G."/>
            <person name="Delaux P.M."/>
            <person name="Dal Grande F."/>
            <person name="Keller J."/>
        </authorList>
    </citation>
    <scope>NUCLEOTIDE SEQUENCE [LARGE SCALE GENOMIC DNA]</scope>
    <source>
        <strain evidence="2 3">SAG 216-7</strain>
    </source>
</reference>
<organism evidence="2 3">
    <name type="scientific">Coccomyxa subellipsoidea</name>
    <dbReference type="NCBI Taxonomy" id="248742"/>
    <lineage>
        <taxon>Eukaryota</taxon>
        <taxon>Viridiplantae</taxon>
        <taxon>Chlorophyta</taxon>
        <taxon>core chlorophytes</taxon>
        <taxon>Trebouxiophyceae</taxon>
        <taxon>Trebouxiophyceae incertae sedis</taxon>
        <taxon>Coccomyxaceae</taxon>
        <taxon>Coccomyxa</taxon>
    </lineage>
</organism>
<proteinExistence type="predicted"/>
<protein>
    <submittedName>
        <fullName evidence="2">Uncharacterized protein</fullName>
    </submittedName>
</protein>
<feature type="compositionally biased region" description="Polar residues" evidence="1">
    <location>
        <begin position="1"/>
        <end position="11"/>
    </location>
</feature>
<keyword evidence="3" id="KW-1185">Reference proteome</keyword>
<evidence type="ECO:0000313" key="3">
    <source>
        <dbReference type="Proteomes" id="UP001491310"/>
    </source>
</evidence>
<feature type="compositionally biased region" description="Low complexity" evidence="1">
    <location>
        <begin position="22"/>
        <end position="32"/>
    </location>
</feature>
<dbReference type="Proteomes" id="UP001491310">
    <property type="component" value="Unassembled WGS sequence"/>
</dbReference>
<name>A0ABR2YTB2_9CHLO</name>
<comment type="caution">
    <text evidence="2">The sequence shown here is derived from an EMBL/GenBank/DDBJ whole genome shotgun (WGS) entry which is preliminary data.</text>
</comment>